<evidence type="ECO:0008006" key="4">
    <source>
        <dbReference type="Google" id="ProtNLM"/>
    </source>
</evidence>
<keyword evidence="3" id="KW-1185">Reference proteome</keyword>
<feature type="compositionally biased region" description="Basic and acidic residues" evidence="1">
    <location>
        <begin position="1039"/>
        <end position="1053"/>
    </location>
</feature>
<feature type="compositionally biased region" description="Polar residues" evidence="1">
    <location>
        <begin position="46"/>
        <end position="62"/>
    </location>
</feature>
<dbReference type="EMBL" id="JANBOH010000185">
    <property type="protein sequence ID" value="KAJ1644207.1"/>
    <property type="molecule type" value="Genomic_DNA"/>
</dbReference>
<accession>A0A9W8CHL6</accession>
<organism evidence="2 3">
    <name type="scientific">Coemansia asiatica</name>
    <dbReference type="NCBI Taxonomy" id="1052880"/>
    <lineage>
        <taxon>Eukaryota</taxon>
        <taxon>Fungi</taxon>
        <taxon>Fungi incertae sedis</taxon>
        <taxon>Zoopagomycota</taxon>
        <taxon>Kickxellomycotina</taxon>
        <taxon>Kickxellomycetes</taxon>
        <taxon>Kickxellales</taxon>
        <taxon>Kickxellaceae</taxon>
        <taxon>Coemansia</taxon>
    </lineage>
</organism>
<dbReference type="Proteomes" id="UP001145021">
    <property type="component" value="Unassembled WGS sequence"/>
</dbReference>
<feature type="compositionally biased region" description="Polar residues" evidence="1">
    <location>
        <begin position="16"/>
        <end position="30"/>
    </location>
</feature>
<dbReference type="GO" id="GO:0046982">
    <property type="term" value="F:protein heterodimerization activity"/>
    <property type="evidence" value="ECO:0007669"/>
    <property type="project" value="InterPro"/>
</dbReference>
<reference evidence="2" key="1">
    <citation type="submission" date="2022-07" db="EMBL/GenBank/DDBJ databases">
        <title>Phylogenomic reconstructions and comparative analyses of Kickxellomycotina fungi.</title>
        <authorList>
            <person name="Reynolds N.K."/>
            <person name="Stajich J.E."/>
            <person name="Barry K."/>
            <person name="Grigoriev I.V."/>
            <person name="Crous P."/>
            <person name="Smith M.E."/>
        </authorList>
    </citation>
    <scope>NUCLEOTIDE SEQUENCE</scope>
    <source>
        <strain evidence="2">NBRC 105413</strain>
    </source>
</reference>
<feature type="region of interest" description="Disordered" evidence="1">
    <location>
        <begin position="696"/>
        <end position="748"/>
    </location>
</feature>
<evidence type="ECO:0000313" key="3">
    <source>
        <dbReference type="Proteomes" id="UP001145021"/>
    </source>
</evidence>
<feature type="compositionally biased region" description="Basic and acidic residues" evidence="1">
    <location>
        <begin position="287"/>
        <end position="296"/>
    </location>
</feature>
<feature type="compositionally biased region" description="Basic and acidic residues" evidence="1">
    <location>
        <begin position="945"/>
        <end position="954"/>
    </location>
</feature>
<protein>
    <recommendedName>
        <fullName evidence="4">Bromodomain associated domain-containing protein</fullName>
    </recommendedName>
</protein>
<evidence type="ECO:0000256" key="1">
    <source>
        <dbReference type="SAM" id="MobiDB-lite"/>
    </source>
</evidence>
<feature type="region of interest" description="Disordered" evidence="1">
    <location>
        <begin position="1"/>
        <end position="62"/>
    </location>
</feature>
<feature type="compositionally biased region" description="Basic and acidic residues" evidence="1">
    <location>
        <begin position="721"/>
        <end position="733"/>
    </location>
</feature>
<feature type="compositionally biased region" description="Low complexity" evidence="1">
    <location>
        <begin position="962"/>
        <end position="982"/>
    </location>
</feature>
<feature type="compositionally biased region" description="Basic and acidic residues" evidence="1">
    <location>
        <begin position="631"/>
        <end position="642"/>
    </location>
</feature>
<feature type="region of interest" description="Disordered" evidence="1">
    <location>
        <begin position="945"/>
        <end position="1093"/>
    </location>
</feature>
<feature type="compositionally biased region" description="Polar residues" evidence="1">
    <location>
        <begin position="983"/>
        <end position="1007"/>
    </location>
</feature>
<name>A0A9W8CHL6_9FUNG</name>
<feature type="compositionally biased region" description="Polar residues" evidence="1">
    <location>
        <begin position="443"/>
        <end position="453"/>
    </location>
</feature>
<dbReference type="Gene3D" id="1.10.20.10">
    <property type="entry name" value="Histone, subunit A"/>
    <property type="match status" value="1"/>
</dbReference>
<feature type="compositionally biased region" description="Basic residues" evidence="1">
    <location>
        <begin position="36"/>
        <end position="45"/>
    </location>
</feature>
<feature type="region of interest" description="Disordered" evidence="1">
    <location>
        <begin position="284"/>
        <end position="318"/>
    </location>
</feature>
<feature type="region of interest" description="Disordered" evidence="1">
    <location>
        <begin position="406"/>
        <end position="465"/>
    </location>
</feature>
<feature type="region of interest" description="Disordered" evidence="1">
    <location>
        <begin position="619"/>
        <end position="648"/>
    </location>
</feature>
<comment type="caution">
    <text evidence="2">The sequence shown here is derived from an EMBL/GenBank/DDBJ whole genome shotgun (WGS) entry which is preliminary data.</text>
</comment>
<evidence type="ECO:0000313" key="2">
    <source>
        <dbReference type="EMBL" id="KAJ1644207.1"/>
    </source>
</evidence>
<dbReference type="InterPro" id="IPR009072">
    <property type="entry name" value="Histone-fold"/>
</dbReference>
<feature type="compositionally biased region" description="Basic and acidic residues" evidence="1">
    <location>
        <begin position="700"/>
        <end position="711"/>
    </location>
</feature>
<dbReference type="AlphaFoldDB" id="A0A9W8CHL6"/>
<sequence>MAGIAMAAHQSEEKNGSSYSLADIKSSNTATEKHGKPNKTLHKHSASFSGTQLKPSSDAISPTLSAFTPNSVTLKTTSNSTKHIYENSQNANGFSNTGTGNNIINGEHSTGYKASTSAFAGNQNRGYFMQSAKRINSPAVSNALNPLINARIYGKDDRSNSPISAYHEQQMRKSMHRLVSATTRFDKVTAGALSLLSDVARLYLLRIGEACRTRTDLASRTEPSLYDVIESTSFDLGVDWSLIGAWVDEWKNEVGDVIAQNEVANERTPVYASLLKESGKLVSTASDFEHPDEQSQTRRNSLALAGGPAQSTNSASASAAASDVGKALMSMRRLSLDGAEPHLGSETTCNGNGDRVDAEVATEMMDDDGLDEMIDGLNLGCLLLDETDMAEGTQAITMPHLPPLAMPLEEDEDDHDCDHAQNSKQQTSDGMELDVPAKEMRGPSSNPVGQDNNALGAESDAEDSPENVMAQLLHLTTASLSSLHPSIASDKPLYAFFRPAAKFDSTCAPDDVLPDFDIPEVAYAPAPKRIEQRLSQISRLEPGKPMFVIKDTEERDVVGDSEKMWRQARIAMYQEIFEQTAEHAIEEMDSAPPLFIKRFNEKDLDLLEQSGSNLLVIESAGQGESDGTKAGLEKSEDNRHSDANSSEFLGEVVGIDEDVLDLEMGTDMDMDIDLDLDFDNELDIVSNNVKIKAASNNKDSTADSRDTDIKQDSINSQSQKDSQDRDFDEKEKQLNLPVSSGLRGSGKPHWSKEWFTSAMGKRLTTMTALDIVPFDSLFVANPWASRRSVVDEVARAFVDSEGGGHLHATTPLEGFGPAANTYTVPNSSGSALRWTLHHIMQSKNTNKVDSLYMGRSSLAGGVSGDGVSQYIGRMCSLIKASVEEEAELVVNGALGISKSKQEAKLKAALDQGEMIEQLIVGADKRIPWAQNRLDIHVIESRIANREPQRAESKRPSLPPPAIISASRSATSSATPALPTTASLDHQSATNSSENQSMRELSPLQTFSVPERRDSEIDVGGEVVEHNATPPPPCQDQGQDQDHGLAQHPEEGGSLKEMQQEPLNFSESTVEPVELPPKSEQGHRQEAEEDIMFI</sequence>
<gene>
    <name evidence="2" type="ORF">LPJ64_004096</name>
</gene>
<proteinExistence type="predicted"/>
<dbReference type="CDD" id="cd00076">
    <property type="entry name" value="HFD_SF"/>
    <property type="match status" value="1"/>
</dbReference>